<gene>
    <name evidence="4" type="ORF">SAMN04488052_10531</name>
</gene>
<keyword evidence="2 4" id="KW-0378">Hydrolase</keyword>
<dbReference type="OrthoDB" id="9784466at2"/>
<dbReference type="AlphaFoldDB" id="A0A1H8TYR8"/>
<dbReference type="RefSeq" id="WP_091644190.1">
    <property type="nucleotide sequence ID" value="NZ_FOEG01000005.1"/>
</dbReference>
<dbReference type="Gene3D" id="3.40.50.1000">
    <property type="entry name" value="HAD superfamily/HAD-like"/>
    <property type="match status" value="1"/>
</dbReference>
<dbReference type="Proteomes" id="UP000199657">
    <property type="component" value="Unassembled WGS sequence"/>
</dbReference>
<dbReference type="Pfam" id="PF12710">
    <property type="entry name" value="HAD"/>
    <property type="match status" value="1"/>
</dbReference>
<dbReference type="PANTHER" id="PTHR43344:SF13">
    <property type="entry name" value="PHOSPHATASE RV3661-RELATED"/>
    <property type="match status" value="1"/>
</dbReference>
<dbReference type="InterPro" id="IPR036412">
    <property type="entry name" value="HAD-like_sf"/>
</dbReference>
<evidence type="ECO:0000256" key="1">
    <source>
        <dbReference type="ARBA" id="ARBA00022723"/>
    </source>
</evidence>
<dbReference type="InterPro" id="IPR006385">
    <property type="entry name" value="HAD_hydro_SerB1"/>
</dbReference>
<keyword evidence="1" id="KW-0479">Metal-binding</keyword>
<dbReference type="Gene3D" id="1.20.1440.100">
    <property type="entry name" value="SG protein - dephosphorylation function"/>
    <property type="match status" value="1"/>
</dbReference>
<dbReference type="NCBIfam" id="TIGR01488">
    <property type="entry name" value="HAD-SF-IB"/>
    <property type="match status" value="1"/>
</dbReference>
<reference evidence="4 5" key="1">
    <citation type="submission" date="2016-10" db="EMBL/GenBank/DDBJ databases">
        <authorList>
            <person name="de Groot N.N."/>
        </authorList>
    </citation>
    <scope>NUCLEOTIDE SEQUENCE [LARGE SCALE GENOMIC DNA]</scope>
    <source>
        <strain evidence="4 5">CGMCC 1.6291</strain>
    </source>
</reference>
<dbReference type="EMBL" id="FOEG01000005">
    <property type="protein sequence ID" value="SEO95995.1"/>
    <property type="molecule type" value="Genomic_DNA"/>
</dbReference>
<dbReference type="CDD" id="cd02612">
    <property type="entry name" value="HAD_PGPPase"/>
    <property type="match status" value="1"/>
</dbReference>
<dbReference type="SUPFAM" id="SSF56784">
    <property type="entry name" value="HAD-like"/>
    <property type="match status" value="1"/>
</dbReference>
<keyword evidence="3" id="KW-0460">Magnesium</keyword>
<dbReference type="PANTHER" id="PTHR43344">
    <property type="entry name" value="PHOSPHOSERINE PHOSPHATASE"/>
    <property type="match status" value="1"/>
</dbReference>
<keyword evidence="5" id="KW-1185">Reference proteome</keyword>
<sequence>MALAIFDLDNTLLRGDSDHLWGRFLVKRGVVDGPEYEAANDRFYRQYLDGTLDPRAYLRFALDPLTRHAPEQLDAWRQEFVRDWIRPLVLPEGVNLVQRHAAQGDRTLIITATNRFITAPIAELFRVDALLASTPEWRNGRYTGEITGPITFGSGKVHALEEWLQEQDNDLRGSYFYSDSHNDLPLLHRVDHPVAVDPDDTLDATARERGWRRISLRGDP</sequence>
<protein>
    <submittedName>
        <fullName evidence="4">HAD-superfamily subfamily IB hydrolase, TIGR01490</fullName>
    </submittedName>
</protein>
<dbReference type="STRING" id="406100.SAMN04488052_10531"/>
<dbReference type="NCBIfam" id="TIGR01490">
    <property type="entry name" value="HAD-SF-IB-hyp1"/>
    <property type="match status" value="1"/>
</dbReference>
<organism evidence="4 5">
    <name type="scientific">Aquisalimonas asiatica</name>
    <dbReference type="NCBI Taxonomy" id="406100"/>
    <lineage>
        <taxon>Bacteria</taxon>
        <taxon>Pseudomonadati</taxon>
        <taxon>Pseudomonadota</taxon>
        <taxon>Gammaproteobacteria</taxon>
        <taxon>Chromatiales</taxon>
        <taxon>Ectothiorhodospiraceae</taxon>
        <taxon>Aquisalimonas</taxon>
    </lineage>
</organism>
<evidence type="ECO:0000313" key="4">
    <source>
        <dbReference type="EMBL" id="SEO95995.1"/>
    </source>
</evidence>
<dbReference type="GO" id="GO:0046872">
    <property type="term" value="F:metal ion binding"/>
    <property type="evidence" value="ECO:0007669"/>
    <property type="project" value="UniProtKB-KW"/>
</dbReference>
<dbReference type="InterPro" id="IPR023214">
    <property type="entry name" value="HAD_sf"/>
</dbReference>
<evidence type="ECO:0000313" key="5">
    <source>
        <dbReference type="Proteomes" id="UP000199657"/>
    </source>
</evidence>
<dbReference type="InterPro" id="IPR050582">
    <property type="entry name" value="HAD-like_SerB"/>
</dbReference>
<name>A0A1H8TYR8_9GAMM</name>
<proteinExistence type="predicted"/>
<dbReference type="GO" id="GO:0016787">
    <property type="term" value="F:hydrolase activity"/>
    <property type="evidence" value="ECO:0007669"/>
    <property type="project" value="UniProtKB-KW"/>
</dbReference>
<evidence type="ECO:0000256" key="3">
    <source>
        <dbReference type="ARBA" id="ARBA00022842"/>
    </source>
</evidence>
<accession>A0A1H8TYR8</accession>
<evidence type="ECO:0000256" key="2">
    <source>
        <dbReference type="ARBA" id="ARBA00022801"/>
    </source>
</evidence>